<evidence type="ECO:0000313" key="3">
    <source>
        <dbReference type="Proteomes" id="UP000516235"/>
    </source>
</evidence>
<evidence type="ECO:0000313" key="4">
    <source>
        <dbReference type="Proteomes" id="UP000642876"/>
    </source>
</evidence>
<reference evidence="3 4" key="1">
    <citation type="submission" date="2020-08" db="EMBL/GenBank/DDBJ databases">
        <title>novel species in genus Corynebacterium.</title>
        <authorList>
            <person name="Zhang G."/>
        </authorList>
    </citation>
    <scope>NUCLEOTIDE SEQUENCE [LARGE SCALE GENOMIC DNA]</scope>
    <source>
        <strain evidence="2">Zg-917</strain>
        <strain evidence="3 4">zg-917</strain>
    </source>
</reference>
<evidence type="ECO:0008006" key="5">
    <source>
        <dbReference type="Google" id="ProtNLM"/>
    </source>
</evidence>
<dbReference type="KEGG" id="cluj:IAU68_00280"/>
<protein>
    <recommendedName>
        <fullName evidence="5">DUF559 domain-containing protein</fullName>
    </recommendedName>
</protein>
<accession>A0A7H0JZ14</accession>
<evidence type="ECO:0000313" key="2">
    <source>
        <dbReference type="EMBL" id="QNP90280.1"/>
    </source>
</evidence>
<evidence type="ECO:0000313" key="1">
    <source>
        <dbReference type="EMBL" id="MBC3179261.1"/>
    </source>
</evidence>
<dbReference type="Proteomes" id="UP000642876">
    <property type="component" value="Unassembled WGS sequence"/>
</dbReference>
<name>A0A7H0JZ14_9CORY</name>
<proteinExistence type="predicted"/>
<dbReference type="Proteomes" id="UP000516235">
    <property type="component" value="Chromosome"/>
</dbReference>
<dbReference type="EMBL" id="CP061032">
    <property type="protein sequence ID" value="QNP90280.1"/>
    <property type="molecule type" value="Genomic_DNA"/>
</dbReference>
<dbReference type="EMBL" id="JACMYE010000006">
    <property type="protein sequence ID" value="MBC3179261.1"/>
    <property type="molecule type" value="Genomic_DNA"/>
</dbReference>
<dbReference type="RefSeq" id="WP_171193108.1">
    <property type="nucleotide sequence ID" value="NZ_CP061032.1"/>
</dbReference>
<sequence>MGEWKTEIRNELVDVRAEHVARGHLVQLSTSHALARGAYDALKIHQRHWARAYCAGLAVRAAILTGRASAYLNDMWVVNTPLDEVVLVLKSVPPRTTWPSGVRYLQRSLPESRIRRGEAMSTASPLQTFLDIARLDGFTHALVAADWLVQFGGFTPVTLQDLVEREPRFPGKPAARRAARHASTLSESAPEAYARALLIEAGFTDVRANVKVTRWGYRVDLLIDGWLVVEIDGRVKYDNETYGPAHKALLDEKTRADRIGNAGFPILRFAPRYLETNPRDFVAEVRARAERGR</sequence>
<gene>
    <name evidence="1" type="ORF">H7348_08080</name>
    <name evidence="2" type="ORF">IAU68_00280</name>
</gene>
<keyword evidence="4" id="KW-1185">Reference proteome</keyword>
<dbReference type="AlphaFoldDB" id="A0A7H0JZ14"/>
<organism evidence="2 3">
    <name type="scientific">Corynebacterium lujinxingii</name>
    <dbReference type="NCBI Taxonomy" id="2763010"/>
    <lineage>
        <taxon>Bacteria</taxon>
        <taxon>Bacillati</taxon>
        <taxon>Actinomycetota</taxon>
        <taxon>Actinomycetes</taxon>
        <taxon>Mycobacteriales</taxon>
        <taxon>Corynebacteriaceae</taxon>
        <taxon>Corynebacterium</taxon>
    </lineage>
</organism>